<name>A0A3M0GDS0_9FLAO</name>
<dbReference type="RefSeq" id="WP_121916503.1">
    <property type="nucleotide sequence ID" value="NZ_REFV01000003.1"/>
</dbReference>
<feature type="binding site" evidence="3">
    <location>
        <position position="154"/>
    </location>
    <ligand>
        <name>a divalent metal cation</name>
        <dbReference type="ChEBI" id="CHEBI:60240"/>
    </ligand>
</feature>
<evidence type="ECO:0000256" key="2">
    <source>
        <dbReference type="ARBA" id="ARBA00022723"/>
    </source>
</evidence>
<evidence type="ECO:0000256" key="3">
    <source>
        <dbReference type="PIRSR" id="PIRSR607837-1"/>
    </source>
</evidence>
<feature type="signal peptide" evidence="4">
    <location>
        <begin position="1"/>
        <end position="22"/>
    </location>
</feature>
<evidence type="ECO:0000313" key="5">
    <source>
        <dbReference type="EMBL" id="RMB62870.1"/>
    </source>
</evidence>
<gene>
    <name evidence="5" type="ORF">EAX61_04650</name>
</gene>
<dbReference type="OrthoDB" id="119432at2"/>
<proteinExistence type="inferred from homology"/>
<organism evidence="5 6">
    <name type="scientific">Dokdonia sinensis</name>
    <dbReference type="NCBI Taxonomy" id="2479847"/>
    <lineage>
        <taxon>Bacteria</taxon>
        <taxon>Pseudomonadati</taxon>
        <taxon>Bacteroidota</taxon>
        <taxon>Flavobacteriia</taxon>
        <taxon>Flavobacteriales</taxon>
        <taxon>Flavobacteriaceae</taxon>
        <taxon>Dokdonia</taxon>
    </lineage>
</organism>
<reference evidence="5 6" key="1">
    <citation type="submission" date="2018-10" db="EMBL/GenBank/DDBJ databases">
        <title>Dokdonia luteus sp. nov., isolated from sea water.</title>
        <authorList>
            <person name="Zhou L.Y."/>
            <person name="Du Z.J."/>
        </authorList>
    </citation>
    <scope>NUCLEOTIDE SEQUENCE [LARGE SCALE GENOMIC DNA]</scope>
    <source>
        <strain evidence="5 6">SH27</strain>
    </source>
</reference>
<dbReference type="EMBL" id="REFV01000003">
    <property type="protein sequence ID" value="RMB62870.1"/>
    <property type="molecule type" value="Genomic_DNA"/>
</dbReference>
<evidence type="ECO:0000256" key="4">
    <source>
        <dbReference type="SAM" id="SignalP"/>
    </source>
</evidence>
<keyword evidence="6" id="KW-1185">Reference proteome</keyword>
<comment type="similarity">
    <text evidence="1">Belongs to the DinB family.</text>
</comment>
<feature type="chain" id="PRO_5017997001" evidence="4">
    <location>
        <begin position="23"/>
        <end position="180"/>
    </location>
</feature>
<dbReference type="GO" id="GO:0046872">
    <property type="term" value="F:metal ion binding"/>
    <property type="evidence" value="ECO:0007669"/>
    <property type="project" value="UniProtKB-KW"/>
</dbReference>
<evidence type="ECO:0000256" key="1">
    <source>
        <dbReference type="ARBA" id="ARBA00008635"/>
    </source>
</evidence>
<feature type="binding site" evidence="3">
    <location>
        <position position="71"/>
    </location>
    <ligand>
        <name>a divalent metal cation</name>
        <dbReference type="ChEBI" id="CHEBI:60240"/>
    </ligand>
</feature>
<protein>
    <submittedName>
        <fullName evidence="5">DinB family protein</fullName>
    </submittedName>
</protein>
<dbReference type="Pfam" id="PF05163">
    <property type="entry name" value="DinB"/>
    <property type="match status" value="1"/>
</dbReference>
<keyword evidence="2 3" id="KW-0479">Metal-binding</keyword>
<dbReference type="Gene3D" id="1.20.120.450">
    <property type="entry name" value="dinb family like domain"/>
    <property type="match status" value="1"/>
</dbReference>
<accession>A0A3M0GDS0</accession>
<evidence type="ECO:0000313" key="6">
    <source>
        <dbReference type="Proteomes" id="UP000281985"/>
    </source>
</evidence>
<keyword evidence="4" id="KW-0732">Signal</keyword>
<dbReference type="AlphaFoldDB" id="A0A3M0GDS0"/>
<dbReference type="SUPFAM" id="SSF109854">
    <property type="entry name" value="DinB/YfiT-like putative metalloenzymes"/>
    <property type="match status" value="1"/>
</dbReference>
<dbReference type="InterPro" id="IPR034660">
    <property type="entry name" value="DinB/YfiT-like"/>
</dbReference>
<dbReference type="Proteomes" id="UP000281985">
    <property type="component" value="Unassembled WGS sequence"/>
</dbReference>
<feature type="binding site" evidence="3">
    <location>
        <position position="158"/>
    </location>
    <ligand>
        <name>a divalent metal cation</name>
        <dbReference type="ChEBI" id="CHEBI:60240"/>
    </ligand>
</feature>
<sequence>MRQLFILTIIILSSTASISLQAQETNFINDYLERLENSQKYLNLVAAAMPAEKYEYRVTPESMSFEEHLMHIAWAMDWHSQSLLGGRPARDWETDNELKVASKTKAEMIATVNSTFETTIQFIKDFDTTKLNDKVAYGELERSKRQVLQILSDHITHHRAQMLVAMRLNGLVPPRYMLFQ</sequence>
<comment type="caution">
    <text evidence="5">The sequence shown here is derived from an EMBL/GenBank/DDBJ whole genome shotgun (WGS) entry which is preliminary data.</text>
</comment>
<dbReference type="InterPro" id="IPR007837">
    <property type="entry name" value="DinB"/>
</dbReference>